<dbReference type="EC" id="6.3.4.19" evidence="7"/>
<feature type="domain" description="tRNA(Ile)-lysidine synthase substrate-binding" evidence="9">
    <location>
        <begin position="255"/>
        <end position="311"/>
    </location>
</feature>
<name>A0ABT5GDD8_9MICO</name>
<dbReference type="InterPro" id="IPR015262">
    <property type="entry name" value="tRNA_Ile_lys_synt_subst-bd"/>
</dbReference>
<dbReference type="SUPFAM" id="SSF82829">
    <property type="entry name" value="MesJ substrate recognition domain-like"/>
    <property type="match status" value="1"/>
</dbReference>
<sequence>MTGPDPAVAATRLAVRQHFADVPEGGLVLVACSGGTDSLALAAALAFEAPRGGLRAGAVVVDHGLQEDSDVVAERAARTCRDLGLDPVEVARAEVRITGSGLEADARAARYEAIDAVADRVGASQVLLGHTRDDQAEQVLLGLSRGSGARSLSGMPLRRGRFVRPLLALPRATTRAACEALGIEPWHDPHNADPSFRRVRARRLLEALEGDLGPGFGAALARSADLLREDADYLESLAIRAREDLPATAGDPGVDLQALAALPRAIRTRVWRILSAEAGAPISDVTAAHVESLDALLTSWHGQGPLHVPGGIAVSRTGDSIRFSPIRETADTH</sequence>
<dbReference type="GO" id="GO:0032267">
    <property type="term" value="F:tRNA(Ile)-lysidine synthase activity"/>
    <property type="evidence" value="ECO:0007669"/>
    <property type="project" value="UniProtKB-EC"/>
</dbReference>
<keyword evidence="2 7" id="KW-0436">Ligase</keyword>
<comment type="function">
    <text evidence="7">Ligates lysine onto the cytidine present at position 34 of the AUA codon-specific tRNA(Ile) that contains the anticodon CAU, in an ATP-dependent manner. Cytidine is converted to lysidine, thus changing the amino acid specificity of the tRNA from methionine to isoleucine.</text>
</comment>
<dbReference type="PANTHER" id="PTHR43033:SF1">
    <property type="entry name" value="TRNA(ILE)-LYSIDINE SYNTHASE-RELATED"/>
    <property type="match status" value="1"/>
</dbReference>
<dbReference type="InterPro" id="IPR012795">
    <property type="entry name" value="tRNA_Ile_lys_synt_N"/>
</dbReference>
<evidence type="ECO:0000256" key="2">
    <source>
        <dbReference type="ARBA" id="ARBA00022598"/>
    </source>
</evidence>
<dbReference type="Gene3D" id="3.30.465.60">
    <property type="match status" value="1"/>
</dbReference>
<dbReference type="RefSeq" id="WP_272460830.1">
    <property type="nucleotide sequence ID" value="NZ_JAPFQL010000008.1"/>
</dbReference>
<dbReference type="InterPro" id="IPR011063">
    <property type="entry name" value="TilS/TtcA_N"/>
</dbReference>
<dbReference type="HAMAP" id="MF_01161">
    <property type="entry name" value="tRNA_Ile_lys_synt"/>
    <property type="match status" value="1"/>
</dbReference>
<comment type="catalytic activity">
    <reaction evidence="6 7">
        <text>cytidine(34) in tRNA(Ile2) + L-lysine + ATP = lysidine(34) in tRNA(Ile2) + AMP + diphosphate + H(+)</text>
        <dbReference type="Rhea" id="RHEA:43744"/>
        <dbReference type="Rhea" id="RHEA-COMP:10625"/>
        <dbReference type="Rhea" id="RHEA-COMP:10670"/>
        <dbReference type="ChEBI" id="CHEBI:15378"/>
        <dbReference type="ChEBI" id="CHEBI:30616"/>
        <dbReference type="ChEBI" id="CHEBI:32551"/>
        <dbReference type="ChEBI" id="CHEBI:33019"/>
        <dbReference type="ChEBI" id="CHEBI:82748"/>
        <dbReference type="ChEBI" id="CHEBI:83665"/>
        <dbReference type="ChEBI" id="CHEBI:456215"/>
        <dbReference type="EC" id="6.3.4.19"/>
    </reaction>
</comment>
<protein>
    <recommendedName>
        <fullName evidence="7">tRNA(Ile)-lysidine synthase</fullName>
        <ecNumber evidence="7">6.3.4.19</ecNumber>
    </recommendedName>
    <alternativeName>
        <fullName evidence="7">tRNA(Ile)-2-lysyl-cytidine synthase</fullName>
    </alternativeName>
    <alternativeName>
        <fullName evidence="7">tRNA(Ile)-lysidine synthetase</fullName>
    </alternativeName>
</protein>
<reference evidence="10 11" key="1">
    <citation type="submission" date="2022-11" db="EMBL/GenBank/DDBJ databases">
        <title>Anaerobic phenanthrene biodegradation by a DNRA strain PheN6.</title>
        <authorList>
            <person name="Zhang Z."/>
        </authorList>
    </citation>
    <scope>NUCLEOTIDE SEQUENCE [LARGE SCALE GENOMIC DNA]</scope>
    <source>
        <strain evidence="10 11">PheN6</strain>
    </source>
</reference>
<keyword evidence="11" id="KW-1185">Reference proteome</keyword>
<dbReference type="InterPro" id="IPR012094">
    <property type="entry name" value="tRNA_Ile_lys_synt"/>
</dbReference>
<dbReference type="Proteomes" id="UP001150259">
    <property type="component" value="Unassembled WGS sequence"/>
</dbReference>
<feature type="domain" description="tRNA(Ile)-lysidine/2-thiocytidine synthase N-terminal" evidence="8">
    <location>
        <begin position="28"/>
        <end position="203"/>
    </location>
</feature>
<evidence type="ECO:0000313" key="10">
    <source>
        <dbReference type="EMBL" id="MDC5696253.1"/>
    </source>
</evidence>
<dbReference type="SUPFAM" id="SSF52402">
    <property type="entry name" value="Adenine nucleotide alpha hydrolases-like"/>
    <property type="match status" value="1"/>
</dbReference>
<evidence type="ECO:0000256" key="1">
    <source>
        <dbReference type="ARBA" id="ARBA00022490"/>
    </source>
</evidence>
<evidence type="ECO:0000256" key="3">
    <source>
        <dbReference type="ARBA" id="ARBA00022694"/>
    </source>
</evidence>
<evidence type="ECO:0000259" key="8">
    <source>
        <dbReference type="Pfam" id="PF01171"/>
    </source>
</evidence>
<dbReference type="Pfam" id="PF09179">
    <property type="entry name" value="TilS"/>
    <property type="match status" value="1"/>
</dbReference>
<keyword evidence="4 7" id="KW-0547">Nucleotide-binding</keyword>
<dbReference type="Gene3D" id="3.40.50.620">
    <property type="entry name" value="HUPs"/>
    <property type="match status" value="1"/>
</dbReference>
<dbReference type="EMBL" id="JAPFQL010000008">
    <property type="protein sequence ID" value="MDC5696253.1"/>
    <property type="molecule type" value="Genomic_DNA"/>
</dbReference>
<keyword evidence="3 7" id="KW-0819">tRNA processing</keyword>
<keyword evidence="5 7" id="KW-0067">ATP-binding</keyword>
<keyword evidence="1 7" id="KW-0963">Cytoplasm</keyword>
<dbReference type="NCBIfam" id="TIGR02432">
    <property type="entry name" value="lysidine_TilS_N"/>
    <property type="match status" value="1"/>
</dbReference>
<comment type="similarity">
    <text evidence="7">Belongs to the tRNA(Ile)-lysidine synthase family.</text>
</comment>
<evidence type="ECO:0000256" key="4">
    <source>
        <dbReference type="ARBA" id="ARBA00022741"/>
    </source>
</evidence>
<evidence type="ECO:0000313" key="11">
    <source>
        <dbReference type="Proteomes" id="UP001150259"/>
    </source>
</evidence>
<proteinExistence type="inferred from homology"/>
<comment type="subcellular location">
    <subcellularLocation>
        <location evidence="7">Cytoplasm</location>
    </subcellularLocation>
</comment>
<organism evidence="10 11">
    <name type="scientific">Intrasporangium calvum</name>
    <dbReference type="NCBI Taxonomy" id="53358"/>
    <lineage>
        <taxon>Bacteria</taxon>
        <taxon>Bacillati</taxon>
        <taxon>Actinomycetota</taxon>
        <taxon>Actinomycetes</taxon>
        <taxon>Micrococcales</taxon>
        <taxon>Intrasporangiaceae</taxon>
        <taxon>Intrasporangium</taxon>
    </lineage>
</organism>
<evidence type="ECO:0000256" key="6">
    <source>
        <dbReference type="ARBA" id="ARBA00048539"/>
    </source>
</evidence>
<dbReference type="InterPro" id="IPR014729">
    <property type="entry name" value="Rossmann-like_a/b/a_fold"/>
</dbReference>
<evidence type="ECO:0000256" key="7">
    <source>
        <dbReference type="HAMAP-Rule" id="MF_01161"/>
    </source>
</evidence>
<dbReference type="Pfam" id="PF01171">
    <property type="entry name" value="ATP_bind_3"/>
    <property type="match status" value="1"/>
</dbReference>
<dbReference type="CDD" id="cd01992">
    <property type="entry name" value="TilS_N"/>
    <property type="match status" value="1"/>
</dbReference>
<feature type="binding site" evidence="7">
    <location>
        <begin position="33"/>
        <end position="38"/>
    </location>
    <ligand>
        <name>ATP</name>
        <dbReference type="ChEBI" id="CHEBI:30616"/>
    </ligand>
</feature>
<comment type="domain">
    <text evidence="7">The N-terminal region contains the highly conserved SGGXDS motif, predicted to be a P-loop motif involved in ATP binding.</text>
</comment>
<evidence type="ECO:0000259" key="9">
    <source>
        <dbReference type="Pfam" id="PF09179"/>
    </source>
</evidence>
<accession>A0ABT5GDD8</accession>
<gene>
    <name evidence="7 10" type="primary">tilS</name>
    <name evidence="10" type="ORF">OO014_03215</name>
</gene>
<evidence type="ECO:0000256" key="5">
    <source>
        <dbReference type="ARBA" id="ARBA00022840"/>
    </source>
</evidence>
<dbReference type="PANTHER" id="PTHR43033">
    <property type="entry name" value="TRNA(ILE)-LYSIDINE SYNTHASE-RELATED"/>
    <property type="match status" value="1"/>
</dbReference>
<comment type="caution">
    <text evidence="10">The sequence shown here is derived from an EMBL/GenBank/DDBJ whole genome shotgun (WGS) entry which is preliminary data.</text>
</comment>